<sequence>MDYLQYLAAFGKAQQLVPNLHLDELNHVDAVLVIKNAEKSLDISMPQQMTAVHAPRKASLADWIRFRKLVADDGREMELEIIAGHDPDASDDLCWRGCPNVPRYLLAMAQDMPDVHLN</sequence>
<reference evidence="1 2" key="1">
    <citation type="journal article" date="2020" name="bioRxiv">
        <title>Whole genome comparisons of ergot fungi reveals the divergence and evolution of species within the genus Claviceps are the result of varying mechanisms driving genome evolution and host range expansion.</title>
        <authorList>
            <person name="Wyka S.A."/>
            <person name="Mondo S.J."/>
            <person name="Liu M."/>
            <person name="Dettman J."/>
            <person name="Nalam V."/>
            <person name="Broders K.D."/>
        </authorList>
    </citation>
    <scope>NUCLEOTIDE SEQUENCE [LARGE SCALE GENOMIC DNA]</scope>
    <source>
        <strain evidence="1 2">CCC 1485</strain>
    </source>
</reference>
<keyword evidence="2" id="KW-1185">Reference proteome</keyword>
<protein>
    <submittedName>
        <fullName evidence="1">Uncharacterized protein</fullName>
    </submittedName>
</protein>
<name>A0A9P7M9W2_9HYPO</name>
<organism evidence="1 2">
    <name type="scientific">Claviceps pazoutovae</name>
    <dbReference type="NCBI Taxonomy" id="1649127"/>
    <lineage>
        <taxon>Eukaryota</taxon>
        <taxon>Fungi</taxon>
        <taxon>Dikarya</taxon>
        <taxon>Ascomycota</taxon>
        <taxon>Pezizomycotina</taxon>
        <taxon>Sordariomycetes</taxon>
        <taxon>Hypocreomycetidae</taxon>
        <taxon>Hypocreales</taxon>
        <taxon>Clavicipitaceae</taxon>
        <taxon>Claviceps</taxon>
    </lineage>
</organism>
<dbReference type="Proteomes" id="UP000706124">
    <property type="component" value="Unassembled WGS sequence"/>
</dbReference>
<evidence type="ECO:0000313" key="2">
    <source>
        <dbReference type="Proteomes" id="UP000706124"/>
    </source>
</evidence>
<dbReference type="AlphaFoldDB" id="A0A9P7M9W2"/>
<gene>
    <name evidence="1" type="ORF">E4U60_003903</name>
</gene>
<accession>A0A9P7M9W2</accession>
<proteinExistence type="predicted"/>
<dbReference type="OrthoDB" id="10544757at2759"/>
<comment type="caution">
    <text evidence="1">The sequence shown here is derived from an EMBL/GenBank/DDBJ whole genome shotgun (WGS) entry which is preliminary data.</text>
</comment>
<dbReference type="EMBL" id="SRPO01000310">
    <property type="protein sequence ID" value="KAG5934397.1"/>
    <property type="molecule type" value="Genomic_DNA"/>
</dbReference>
<evidence type="ECO:0000313" key="1">
    <source>
        <dbReference type="EMBL" id="KAG5934397.1"/>
    </source>
</evidence>